<evidence type="ECO:0000313" key="1">
    <source>
        <dbReference type="EnsemblPlants" id="QL08p044945:mrna:CDS:1"/>
    </source>
</evidence>
<dbReference type="PANTHER" id="PTHR37611:SF2">
    <property type="entry name" value="VIRUS-SPECIFIC-SIGNALING-PATHWAY REGULATED PROTEIN-RELATED"/>
    <property type="match status" value="1"/>
</dbReference>
<dbReference type="InParanoid" id="A0A7N2MCL5"/>
<dbReference type="Proteomes" id="UP000594261">
    <property type="component" value="Chromosome 8"/>
</dbReference>
<dbReference type="RefSeq" id="XP_030928631.1">
    <property type="nucleotide sequence ID" value="XM_031072771.1"/>
</dbReference>
<organism evidence="1 2">
    <name type="scientific">Quercus lobata</name>
    <name type="common">Valley oak</name>
    <dbReference type="NCBI Taxonomy" id="97700"/>
    <lineage>
        <taxon>Eukaryota</taxon>
        <taxon>Viridiplantae</taxon>
        <taxon>Streptophyta</taxon>
        <taxon>Embryophyta</taxon>
        <taxon>Tracheophyta</taxon>
        <taxon>Spermatophyta</taxon>
        <taxon>Magnoliopsida</taxon>
        <taxon>eudicotyledons</taxon>
        <taxon>Gunneridae</taxon>
        <taxon>Pentapetalae</taxon>
        <taxon>rosids</taxon>
        <taxon>fabids</taxon>
        <taxon>Fagales</taxon>
        <taxon>Fagaceae</taxon>
        <taxon>Quercus</taxon>
    </lineage>
</organism>
<keyword evidence="2" id="KW-1185">Reference proteome</keyword>
<dbReference type="AlphaFoldDB" id="A0A7N2MCL5"/>
<sequence length="145" mass="16597">MASDSSESCHYDIENEELEDLEVIEIDEALLRSLLDESENVDAKHDSLALEYATQSQEAENDSNNMIEERKGCLEQHALLQIHDFDGLDMMDMAPMFPIDDMEIGYVDDPIYMANFGYDVGDYYSQVHDEFSSNETAYNCLWGDI</sequence>
<dbReference type="Gramene" id="QL08p044945:mrna">
    <property type="protein sequence ID" value="QL08p044945:mrna:CDS:1"/>
    <property type="gene ID" value="QL08p044945"/>
</dbReference>
<dbReference type="EMBL" id="LRBV02000008">
    <property type="status" value="NOT_ANNOTATED_CDS"/>
    <property type="molecule type" value="Genomic_DNA"/>
</dbReference>
<dbReference type="OrthoDB" id="1631631at2759"/>
<dbReference type="GeneID" id="115954820"/>
<evidence type="ECO:0000313" key="2">
    <source>
        <dbReference type="Proteomes" id="UP000594261"/>
    </source>
</evidence>
<name>A0A7N2MCL5_QUELO</name>
<dbReference type="PANTHER" id="PTHR37611">
    <property type="entry name" value="VIRUS-SPECIFIC-SIGNALING-PATHWAY REGULATED PROTEIN-RELATED"/>
    <property type="match status" value="1"/>
</dbReference>
<gene>
    <name evidence="1" type="primary">LOC115954820</name>
</gene>
<dbReference type="OMA" id="YNCLWGD"/>
<dbReference type="EnsemblPlants" id="QL08p044945:mrna">
    <property type="protein sequence ID" value="QL08p044945:mrna:CDS:1"/>
    <property type="gene ID" value="QL08p044945"/>
</dbReference>
<reference evidence="1" key="2">
    <citation type="submission" date="2021-01" db="UniProtKB">
        <authorList>
            <consortium name="EnsemblPlants"/>
        </authorList>
    </citation>
    <scope>IDENTIFICATION</scope>
</reference>
<dbReference type="KEGG" id="qlo:115954820"/>
<reference evidence="1 2" key="1">
    <citation type="journal article" date="2016" name="G3 (Bethesda)">
        <title>First Draft Assembly and Annotation of the Genome of a California Endemic Oak Quercus lobata Nee (Fagaceae).</title>
        <authorList>
            <person name="Sork V.L."/>
            <person name="Fitz-Gibbon S.T."/>
            <person name="Puiu D."/>
            <person name="Crepeau M."/>
            <person name="Gugger P.F."/>
            <person name="Sherman R."/>
            <person name="Stevens K."/>
            <person name="Langley C.H."/>
            <person name="Pellegrini M."/>
            <person name="Salzberg S.L."/>
        </authorList>
    </citation>
    <scope>NUCLEOTIDE SEQUENCE [LARGE SCALE GENOMIC DNA]</scope>
    <source>
        <strain evidence="1 2">cv. SW786</strain>
    </source>
</reference>
<accession>A0A7N2MCL5</accession>
<proteinExistence type="predicted"/>
<protein>
    <submittedName>
        <fullName evidence="1">Uncharacterized protein</fullName>
    </submittedName>
</protein>